<evidence type="ECO:0000313" key="3">
    <source>
        <dbReference type="Proteomes" id="UP000663842"/>
    </source>
</evidence>
<protein>
    <submittedName>
        <fullName evidence="2">Uncharacterized protein</fullName>
    </submittedName>
</protein>
<proteinExistence type="predicted"/>
<dbReference type="EMBL" id="CAJOBF010004606">
    <property type="protein sequence ID" value="CAF4145647.1"/>
    <property type="molecule type" value="Genomic_DNA"/>
</dbReference>
<evidence type="ECO:0000313" key="2">
    <source>
        <dbReference type="EMBL" id="CAF4145647.1"/>
    </source>
</evidence>
<reference evidence="2" key="1">
    <citation type="submission" date="2021-02" db="EMBL/GenBank/DDBJ databases">
        <authorList>
            <person name="Nowell W R."/>
        </authorList>
    </citation>
    <scope>NUCLEOTIDE SEQUENCE</scope>
</reference>
<sequence length="462" mass="52303">MGAIPQQPVIWSDRNIFGYGLVNNIACNTNNEAISEPHLMYYTFPVNPSTNDAGQARIYYQQQANVHPLNQFTPTNSIVHPHYLQQQCSSLNSNVLACIQEPLIHTNTSRKEIFRPVEQQILNLADIPQTAMNNPTVSSTPISNSIKRGRNDVSGISESNMQLQNQHSNTNQVLNANNIPAKRLRGMNQSFNQLVDNPLEPSSEACRFAATRYPFSPFSIIFKRDVRDKLVVEDLTKHILENCSFELKLLAFRRARDDKDERKILVFVENSHVCSGILKCVHCGDAHSSNDTKCKVIQNYRSALTRNILSKRITENTESIKPGRMISNTHLVCPTTADGLSYANVVKGSSFISNDILLKKLDIIITKVEEESNATRQSLDEIKQEMRSRQEETKQQVEALEEKVKVMEKKLTDFSTKMGEIIQNICSTLLAPQCSQGQQWKSYWQEQIKTLEEARSSFAKPS</sequence>
<dbReference type="AlphaFoldDB" id="A0A819XNZ0"/>
<feature type="coiled-coil region" evidence="1">
    <location>
        <begin position="365"/>
        <end position="417"/>
    </location>
</feature>
<name>A0A819XNZ0_9BILA</name>
<comment type="caution">
    <text evidence="2">The sequence shown here is derived from an EMBL/GenBank/DDBJ whole genome shotgun (WGS) entry which is preliminary data.</text>
</comment>
<accession>A0A819XNZ0</accession>
<gene>
    <name evidence="2" type="ORF">UXM345_LOCUS24823</name>
</gene>
<dbReference type="Proteomes" id="UP000663842">
    <property type="component" value="Unassembled WGS sequence"/>
</dbReference>
<evidence type="ECO:0000256" key="1">
    <source>
        <dbReference type="SAM" id="Coils"/>
    </source>
</evidence>
<organism evidence="2 3">
    <name type="scientific">Rotaria magnacalcarata</name>
    <dbReference type="NCBI Taxonomy" id="392030"/>
    <lineage>
        <taxon>Eukaryota</taxon>
        <taxon>Metazoa</taxon>
        <taxon>Spiralia</taxon>
        <taxon>Gnathifera</taxon>
        <taxon>Rotifera</taxon>
        <taxon>Eurotatoria</taxon>
        <taxon>Bdelloidea</taxon>
        <taxon>Philodinida</taxon>
        <taxon>Philodinidae</taxon>
        <taxon>Rotaria</taxon>
    </lineage>
</organism>
<keyword evidence="1" id="KW-0175">Coiled coil</keyword>